<comment type="caution">
    <text evidence="1">The sequence shown here is derived from an EMBL/GenBank/DDBJ whole genome shotgun (WGS) entry which is preliminary data.</text>
</comment>
<proteinExistence type="predicted"/>
<protein>
    <submittedName>
        <fullName evidence="1">Uncharacterized protein</fullName>
    </submittedName>
</protein>
<keyword evidence="2" id="KW-1185">Reference proteome</keyword>
<gene>
    <name evidence="1" type="ORF">QFC19_008600</name>
</gene>
<dbReference type="EMBL" id="JASBWR010000131">
    <property type="protein sequence ID" value="KAJ9092748.1"/>
    <property type="molecule type" value="Genomic_DNA"/>
</dbReference>
<evidence type="ECO:0000313" key="1">
    <source>
        <dbReference type="EMBL" id="KAJ9092748.1"/>
    </source>
</evidence>
<name>A0ACC2V0Z5_9TREE</name>
<dbReference type="Proteomes" id="UP001241377">
    <property type="component" value="Unassembled WGS sequence"/>
</dbReference>
<organism evidence="1 2">
    <name type="scientific">Naganishia cerealis</name>
    <dbReference type="NCBI Taxonomy" id="610337"/>
    <lineage>
        <taxon>Eukaryota</taxon>
        <taxon>Fungi</taxon>
        <taxon>Dikarya</taxon>
        <taxon>Basidiomycota</taxon>
        <taxon>Agaricomycotina</taxon>
        <taxon>Tremellomycetes</taxon>
        <taxon>Filobasidiales</taxon>
        <taxon>Filobasidiaceae</taxon>
        <taxon>Naganishia</taxon>
    </lineage>
</organism>
<reference evidence="1" key="1">
    <citation type="submission" date="2023-04" db="EMBL/GenBank/DDBJ databases">
        <title>Draft Genome sequencing of Naganishia species isolated from polar environments using Oxford Nanopore Technology.</title>
        <authorList>
            <person name="Leo P."/>
            <person name="Venkateswaran K."/>
        </authorList>
    </citation>
    <scope>NUCLEOTIDE SEQUENCE</scope>
    <source>
        <strain evidence="1">MNA-CCFEE 5261</strain>
    </source>
</reference>
<evidence type="ECO:0000313" key="2">
    <source>
        <dbReference type="Proteomes" id="UP001241377"/>
    </source>
</evidence>
<accession>A0ACC2V0Z5</accession>
<sequence>MSDEVQRAQQKFELDAALTKNLQPLWEVLMTKKEKTGQPALPHPSFDGLLGLTPYEVLRDDQGIAEFLKDRAEIHLKIWQISVGKVGVQDLDNEKVSKVAEIESALGLGSHAAIDTNPSLQQTSGSGPSPPTSNDNTDDSKNTYDGTTSTNNTYNSKNSYDGSTAPPPSDVTGTDA</sequence>